<keyword evidence="4 9" id="KW-0479">Metal-binding</keyword>
<dbReference type="Pfam" id="PF08646">
    <property type="entry name" value="Rep_fac-A_C"/>
    <property type="match status" value="1"/>
</dbReference>
<dbReference type="PANTHER" id="PTHR47165">
    <property type="entry name" value="OS03G0429900 PROTEIN"/>
    <property type="match status" value="1"/>
</dbReference>
<dbReference type="Pfam" id="PF04057">
    <property type="entry name" value="Rep-A_N"/>
    <property type="match status" value="1"/>
</dbReference>
<organism evidence="15 16">
    <name type="scientific">Helicostylum pulchrum</name>
    <dbReference type="NCBI Taxonomy" id="562976"/>
    <lineage>
        <taxon>Eukaryota</taxon>
        <taxon>Fungi</taxon>
        <taxon>Fungi incertae sedis</taxon>
        <taxon>Mucoromycota</taxon>
        <taxon>Mucoromycotina</taxon>
        <taxon>Mucoromycetes</taxon>
        <taxon>Mucorales</taxon>
        <taxon>Mucorineae</taxon>
        <taxon>Mucoraceae</taxon>
        <taxon>Helicostylum</taxon>
    </lineage>
</organism>
<comment type="similarity">
    <text evidence="2 9">Belongs to the replication factor A protein 1 family.</text>
</comment>
<feature type="domain" description="OB" evidence="11">
    <location>
        <begin position="167"/>
        <end position="251"/>
    </location>
</feature>
<dbReference type="InterPro" id="IPR047192">
    <property type="entry name" value="Euk_RPA1_DBD_C"/>
</dbReference>
<dbReference type="Proteomes" id="UP001476247">
    <property type="component" value="Unassembled WGS sequence"/>
</dbReference>
<evidence type="ECO:0000256" key="2">
    <source>
        <dbReference type="ARBA" id="ARBA00005690"/>
    </source>
</evidence>
<dbReference type="InterPro" id="IPR013955">
    <property type="entry name" value="Rep_factor-A_C"/>
</dbReference>
<keyword evidence="8 9" id="KW-0539">Nucleus</keyword>
<evidence type="ECO:0000259" key="12">
    <source>
        <dbReference type="Pfam" id="PF04057"/>
    </source>
</evidence>
<comment type="caution">
    <text evidence="15">The sequence shown here is derived from an EMBL/GenBank/DDBJ whole genome shotgun (WGS) entry which is preliminary data.</text>
</comment>
<dbReference type="SUPFAM" id="SSF50249">
    <property type="entry name" value="Nucleic acid-binding proteins"/>
    <property type="match status" value="4"/>
</dbReference>
<keyword evidence="7 9" id="KW-0238">DNA-binding</keyword>
<gene>
    <name evidence="15" type="ORF">HPULCUR_002490</name>
</gene>
<evidence type="ECO:0000259" key="14">
    <source>
        <dbReference type="Pfam" id="PF16900"/>
    </source>
</evidence>
<name>A0ABP9XQV4_9FUNG</name>
<keyword evidence="6 9" id="KW-0862">Zinc</keyword>
<evidence type="ECO:0000259" key="11">
    <source>
        <dbReference type="Pfam" id="PF01336"/>
    </source>
</evidence>
<dbReference type="InterPro" id="IPR012340">
    <property type="entry name" value="NA-bd_OB-fold"/>
</dbReference>
<dbReference type="InterPro" id="IPR004365">
    <property type="entry name" value="NA-bd_OB_tRNA"/>
</dbReference>
<reference evidence="15 16" key="1">
    <citation type="submission" date="2024-04" db="EMBL/GenBank/DDBJ databases">
        <title>genome sequences of Mucor flavus KT1a and Helicostylum pulchrum KT1b strains isolation_sourced from the surface of a dry-aged beef.</title>
        <authorList>
            <person name="Toyotome T."/>
            <person name="Hosono M."/>
            <person name="Torimaru M."/>
            <person name="Fukuda K."/>
            <person name="Mikami N."/>
        </authorList>
    </citation>
    <scope>NUCLEOTIDE SEQUENCE [LARGE SCALE GENOMIC DNA]</scope>
    <source>
        <strain evidence="15 16">KT1b</strain>
    </source>
</reference>
<feature type="region of interest" description="Disordered" evidence="10">
    <location>
        <begin position="121"/>
        <end position="143"/>
    </location>
</feature>
<dbReference type="CDD" id="cd04477">
    <property type="entry name" value="RPA1N"/>
    <property type="match status" value="1"/>
</dbReference>
<evidence type="ECO:0000256" key="1">
    <source>
        <dbReference type="ARBA" id="ARBA00004123"/>
    </source>
</evidence>
<dbReference type="Pfam" id="PF16900">
    <property type="entry name" value="REPA_OB_2"/>
    <property type="match status" value="1"/>
</dbReference>
<keyword evidence="3 9" id="KW-0235">DNA replication</keyword>
<evidence type="ECO:0000256" key="7">
    <source>
        <dbReference type="ARBA" id="ARBA00023125"/>
    </source>
</evidence>
<evidence type="ECO:0000256" key="10">
    <source>
        <dbReference type="SAM" id="MobiDB-lite"/>
    </source>
</evidence>
<dbReference type="Gene3D" id="2.40.50.140">
    <property type="entry name" value="Nucleic acid-binding proteins"/>
    <property type="match status" value="4"/>
</dbReference>
<dbReference type="EMBL" id="BAABUJ010000007">
    <property type="protein sequence ID" value="GAA5797111.1"/>
    <property type="molecule type" value="Genomic_DNA"/>
</dbReference>
<dbReference type="PANTHER" id="PTHR47165:SF4">
    <property type="entry name" value="OS03G0429900 PROTEIN"/>
    <property type="match status" value="1"/>
</dbReference>
<sequence>MSTTLTAGAIKVLYDDNKDSPLYRDPVVQIINIKAVAVAGGTRYRVILSDGVHFMQAMLAASHTGIVEDQSLKRNSIIRLKESVCNILQNRKILIVLNIEVVVSDVESKIGAPVTLEGNAAASKPADVPQTPTPSKPASFASSSGANMQLEASLTSIKNLNPYQSRWTIKARITQKSPIKTWHNARGDGKLFSVNFLDQSGEIKATAFNDQVDRLYNMLEEGKVYYISKARVAMAKKQFSTLNNEYELSIENGTEIEACGGESSIPQMVYSYVKIADIGKREKGDNVDIIGVLQNDHGISEIITKASGKPVKKRELSFVDDSNMSIKITLWDADAESFDAPTGSVVAFKGARVGDFNGRTLSLGGSGSLKVNPDSPEAQHLQKWYAEKGASGNFESFSSEMGSMTGESLAAPKIKLQQVREDNLGVSKPAYFSFRGTVVFIKTENPAYPGCPTCKKKVLMEENGWRCEKCQKTYPTPDYKYMLTCSVQDSTSQIFLNGFDDLGVTLLNMDANRLIALKDSDSSAATLVFNKALYKTYNFKVRAKEEVYNDSSRIKYQALEAIPIDFIKESKDMVESIEKLLA</sequence>
<dbReference type="CDD" id="cd04476">
    <property type="entry name" value="RPA1_DBD_C"/>
    <property type="match status" value="1"/>
</dbReference>
<comment type="subcellular location">
    <subcellularLocation>
        <location evidence="1 9">Nucleus</location>
    </subcellularLocation>
</comment>
<dbReference type="Pfam" id="PF01336">
    <property type="entry name" value="tRNA_anti-codon"/>
    <property type="match status" value="1"/>
</dbReference>
<dbReference type="InterPro" id="IPR031657">
    <property type="entry name" value="REPA_OB_2"/>
</dbReference>
<comment type="subunit">
    <text evidence="9">Component of the heterotrimeric canonical replication protein A complex (RPA).</text>
</comment>
<proteinExistence type="inferred from homology"/>
<evidence type="ECO:0000259" key="13">
    <source>
        <dbReference type="Pfam" id="PF08646"/>
    </source>
</evidence>
<dbReference type="NCBIfam" id="TIGR00617">
    <property type="entry name" value="rpa1"/>
    <property type="match status" value="1"/>
</dbReference>
<dbReference type="CDD" id="cd04474">
    <property type="entry name" value="RPA1_DBD_A"/>
    <property type="match status" value="1"/>
</dbReference>
<feature type="domain" description="Replication factor-A protein 1 N-terminal" evidence="12">
    <location>
        <begin position="5"/>
        <end position="104"/>
    </location>
</feature>
<evidence type="ECO:0000256" key="9">
    <source>
        <dbReference type="RuleBase" id="RU364130"/>
    </source>
</evidence>
<feature type="domain" description="Replication protein A OB" evidence="14">
    <location>
        <begin position="275"/>
        <end position="372"/>
    </location>
</feature>
<evidence type="ECO:0000256" key="5">
    <source>
        <dbReference type="ARBA" id="ARBA00022771"/>
    </source>
</evidence>
<evidence type="ECO:0000256" key="4">
    <source>
        <dbReference type="ARBA" id="ARBA00022723"/>
    </source>
</evidence>
<evidence type="ECO:0000256" key="3">
    <source>
        <dbReference type="ARBA" id="ARBA00022705"/>
    </source>
</evidence>
<evidence type="ECO:0000256" key="8">
    <source>
        <dbReference type="ARBA" id="ARBA00023242"/>
    </source>
</evidence>
<dbReference type="CDD" id="cd04475">
    <property type="entry name" value="RPA1_DBD_B"/>
    <property type="match status" value="1"/>
</dbReference>
<evidence type="ECO:0000313" key="15">
    <source>
        <dbReference type="EMBL" id="GAA5797111.1"/>
    </source>
</evidence>
<keyword evidence="5 9" id="KW-0863">Zinc-finger</keyword>
<dbReference type="InterPro" id="IPR004591">
    <property type="entry name" value="Rfa1"/>
</dbReference>
<feature type="domain" description="Replication factor A C-terminal" evidence="13">
    <location>
        <begin position="431"/>
        <end position="572"/>
    </location>
</feature>
<keyword evidence="16" id="KW-1185">Reference proteome</keyword>
<evidence type="ECO:0000313" key="16">
    <source>
        <dbReference type="Proteomes" id="UP001476247"/>
    </source>
</evidence>
<evidence type="ECO:0000256" key="6">
    <source>
        <dbReference type="ARBA" id="ARBA00022833"/>
    </source>
</evidence>
<comment type="function">
    <text evidence="9">As part of the replication protein A (RPA/RP-A), a single-stranded DNA-binding heterotrimeric complex, may play an essential role in DNA replication, recombination and repair. Binds and stabilizes single-stranded DNA intermediates, preventing complementary DNA reannealing and recruiting different proteins involved in DNA metabolism.</text>
</comment>
<accession>A0ABP9XQV4</accession>
<dbReference type="InterPro" id="IPR007199">
    <property type="entry name" value="Rep_factor-A_N"/>
</dbReference>
<protein>
    <recommendedName>
        <fullName evidence="9">Replication protein A subunit</fullName>
    </recommendedName>
</protein>